<dbReference type="Gene3D" id="3.40.50.720">
    <property type="entry name" value="NAD(P)-binding Rossmann-like Domain"/>
    <property type="match status" value="1"/>
</dbReference>
<dbReference type="SUPFAM" id="SSF51735">
    <property type="entry name" value="NAD(P)-binding Rossmann-fold domains"/>
    <property type="match status" value="1"/>
</dbReference>
<protein>
    <recommendedName>
        <fullName evidence="1">UDP-glucose/GDP-mannose dehydrogenase N-terminal domain-containing protein</fullName>
    </recommendedName>
</protein>
<dbReference type="EMBL" id="UINC01005166">
    <property type="protein sequence ID" value="SVA19526.1"/>
    <property type="molecule type" value="Genomic_DNA"/>
</dbReference>
<dbReference type="InterPro" id="IPR036291">
    <property type="entry name" value="NAD(P)-bd_dom_sf"/>
</dbReference>
<dbReference type="GO" id="GO:0051287">
    <property type="term" value="F:NAD binding"/>
    <property type="evidence" value="ECO:0007669"/>
    <property type="project" value="InterPro"/>
</dbReference>
<accession>A0A381TU21</accession>
<sequence>MENSVKIGFIGLGKLGLPCATVIAEKGHDVTGYDITNVTSDDISIKANIVETVQDRDIVFVAVPTPHHPDYDGKAPTAHLEPKDFSYDIVIDVLREANLHMNKDQLLVLISTVLPGTTRSQFVPLVTNTRFVYNPYFIAMGTVAWDMINPEMVIIGTEDGKLTSDAEQLVEFYKTIMENKPRYEVGTWDEAECIKIFYNTFISMKIG</sequence>
<organism evidence="2">
    <name type="scientific">marine metagenome</name>
    <dbReference type="NCBI Taxonomy" id="408172"/>
    <lineage>
        <taxon>unclassified sequences</taxon>
        <taxon>metagenomes</taxon>
        <taxon>ecological metagenomes</taxon>
    </lineage>
</organism>
<dbReference type="GO" id="GO:0016616">
    <property type="term" value="F:oxidoreductase activity, acting on the CH-OH group of donors, NAD or NADP as acceptor"/>
    <property type="evidence" value="ECO:0007669"/>
    <property type="project" value="InterPro"/>
</dbReference>
<proteinExistence type="predicted"/>
<reference evidence="2" key="1">
    <citation type="submission" date="2018-05" db="EMBL/GenBank/DDBJ databases">
        <authorList>
            <person name="Lanie J.A."/>
            <person name="Ng W.-L."/>
            <person name="Kazmierczak K.M."/>
            <person name="Andrzejewski T.M."/>
            <person name="Davidsen T.M."/>
            <person name="Wayne K.J."/>
            <person name="Tettelin H."/>
            <person name="Glass J.I."/>
            <person name="Rusch D."/>
            <person name="Podicherti R."/>
            <person name="Tsui H.-C.T."/>
            <person name="Winkler M.E."/>
        </authorList>
    </citation>
    <scope>NUCLEOTIDE SEQUENCE</scope>
</reference>
<dbReference type="PANTHER" id="PTHR43750">
    <property type="entry name" value="UDP-GLUCOSE 6-DEHYDROGENASE TUAD"/>
    <property type="match status" value="1"/>
</dbReference>
<feature type="non-terminal residue" evidence="2">
    <location>
        <position position="207"/>
    </location>
</feature>
<dbReference type="InterPro" id="IPR001732">
    <property type="entry name" value="UDP-Glc/GDP-Man_DH_N"/>
</dbReference>
<dbReference type="AlphaFoldDB" id="A0A381TU21"/>
<feature type="domain" description="UDP-glucose/GDP-mannose dehydrogenase N-terminal" evidence="1">
    <location>
        <begin position="38"/>
        <end position="164"/>
    </location>
</feature>
<name>A0A381TU21_9ZZZZ</name>
<dbReference type="PANTHER" id="PTHR43750:SF3">
    <property type="entry name" value="UDP-GLUCOSE 6-DEHYDROGENASE TUAD"/>
    <property type="match status" value="1"/>
</dbReference>
<gene>
    <name evidence="2" type="ORF">METZ01_LOCUS72380</name>
</gene>
<evidence type="ECO:0000313" key="2">
    <source>
        <dbReference type="EMBL" id="SVA19526.1"/>
    </source>
</evidence>
<dbReference type="Pfam" id="PF03721">
    <property type="entry name" value="UDPG_MGDP_dh_N"/>
    <property type="match status" value="1"/>
</dbReference>
<evidence type="ECO:0000259" key="1">
    <source>
        <dbReference type="Pfam" id="PF03721"/>
    </source>
</evidence>